<keyword evidence="3" id="KW-1185">Reference proteome</keyword>
<reference evidence="2 3" key="1">
    <citation type="submission" date="2023-05" db="EMBL/GenBank/DDBJ databases">
        <title>[ruminococcus] sp. nov., isolated from a pig farm feces dump.</title>
        <authorList>
            <person name="Chang Y.-H."/>
        </authorList>
    </citation>
    <scope>NUCLEOTIDE SEQUENCE [LARGE SCALE GENOMIC DNA]</scope>
    <source>
        <strain evidence="2 3">YH-rum2234</strain>
    </source>
</reference>
<comment type="caution">
    <text evidence="2">The sequence shown here is derived from an EMBL/GenBank/DDBJ whole genome shotgun (WGS) entry which is preliminary data.</text>
</comment>
<keyword evidence="1" id="KW-0175">Coiled coil</keyword>
<organism evidence="2 3">
    <name type="scientific">Fusibacillus kribbianus</name>
    <dbReference type="NCBI Taxonomy" id="3044208"/>
    <lineage>
        <taxon>Bacteria</taxon>
        <taxon>Bacillati</taxon>
        <taxon>Bacillota</taxon>
        <taxon>Clostridia</taxon>
        <taxon>Lachnospirales</taxon>
        <taxon>Lachnospiraceae</taxon>
        <taxon>Fusibacillus</taxon>
    </lineage>
</organism>
<dbReference type="Proteomes" id="UP001300383">
    <property type="component" value="Unassembled WGS sequence"/>
</dbReference>
<dbReference type="EMBL" id="JASGBQ010000001">
    <property type="protein sequence ID" value="MDI9241192.1"/>
    <property type="molecule type" value="Genomic_DNA"/>
</dbReference>
<protein>
    <submittedName>
        <fullName evidence="2">Uncharacterized protein</fullName>
    </submittedName>
</protein>
<gene>
    <name evidence="2" type="ORF">QJ036_01695</name>
</gene>
<name>A0AAP4B9A4_9FIRM</name>
<evidence type="ECO:0000256" key="1">
    <source>
        <dbReference type="SAM" id="Coils"/>
    </source>
</evidence>
<dbReference type="AlphaFoldDB" id="A0AAP4B9A4"/>
<evidence type="ECO:0000313" key="3">
    <source>
        <dbReference type="Proteomes" id="UP001300383"/>
    </source>
</evidence>
<evidence type="ECO:0000313" key="2">
    <source>
        <dbReference type="EMBL" id="MDI9241192.1"/>
    </source>
</evidence>
<accession>A0AAP4B9A4</accession>
<feature type="coiled-coil region" evidence="1">
    <location>
        <begin position="303"/>
        <end position="330"/>
    </location>
</feature>
<sequence length="461" mass="54691">MKPEKTFEQVVLDFEVGFEDFLPKRLEILAEGFAKGWTASQVNERLLENDCETLYVRSYFEASLIYAFNHGIDYSQWKELFAGCQQIYDESNQQGGVFSGGKITLKQLEEYVFKGSDPLLQTEYLTRWMEAELERKDDEAGFQAFMLENANNFSVSREKARYYFCKYLYFYIREKCEAYYRSCEISEKLRRQYGHMLLAEERGMQEKFALEELSFLKPLTRLKKEADKVKPGMSVEEKREYLEHASLTPGGIFDEFNYFYFGYVSADKIEILFELYGEPEEWPYQDKIRIARSLGLCSGKSDKEAEKKALDELERMAEKQRAKEEELDLMHIRDENLKKKIYQRGRSGEDYFRDFILGKRDINRSTLISFLLFVNARISLDADSKITLPRLNRILVNCGFPQIRPKHSFDRFVMRFLKSRDPMEVVAEEVERQVVRGNDFYLYKVYRDAYCHQNELIRYLV</sequence>
<proteinExistence type="predicted"/>
<dbReference type="RefSeq" id="WP_283229694.1">
    <property type="nucleotide sequence ID" value="NZ_JASGBQ010000001.1"/>
</dbReference>